<gene>
    <name evidence="1" type="ORF">IP91_00354</name>
</gene>
<dbReference type="EMBL" id="VLLB01000001">
    <property type="protein sequence ID" value="TWI69287.1"/>
    <property type="molecule type" value="Genomic_DNA"/>
</dbReference>
<name>A0A562RJP9_9BURK</name>
<dbReference type="AlphaFoldDB" id="A0A562RJP9"/>
<protein>
    <submittedName>
        <fullName evidence="1">Type IV conjugative transfer system protein TraE</fullName>
    </submittedName>
</protein>
<reference evidence="1 2" key="1">
    <citation type="journal article" date="2015" name="Stand. Genomic Sci.">
        <title>Genomic Encyclopedia of Bacterial and Archaeal Type Strains, Phase III: the genomes of soil and plant-associated and newly described type strains.</title>
        <authorList>
            <person name="Whitman W.B."/>
            <person name="Woyke T."/>
            <person name="Klenk H.P."/>
            <person name="Zhou Y."/>
            <person name="Lilburn T.G."/>
            <person name="Beck B.J."/>
            <person name="De Vos P."/>
            <person name="Vandamme P."/>
            <person name="Eisen J.A."/>
            <person name="Garrity G."/>
            <person name="Hugenholtz P."/>
            <person name="Kyrpides N.C."/>
        </authorList>
    </citation>
    <scope>NUCLEOTIDE SEQUENCE [LARGE SCALE GENOMIC DNA]</scope>
    <source>
        <strain evidence="1 2">CGMCC 1.10822</strain>
    </source>
</reference>
<evidence type="ECO:0000313" key="2">
    <source>
        <dbReference type="Proteomes" id="UP000318431"/>
    </source>
</evidence>
<dbReference type="Pfam" id="PF05309">
    <property type="entry name" value="TraE"/>
    <property type="match status" value="1"/>
</dbReference>
<dbReference type="InterPro" id="IPR007973">
    <property type="entry name" value="Pilus_assembly_TraE"/>
</dbReference>
<dbReference type="RefSeq" id="WP_145647053.1">
    <property type="nucleotide sequence ID" value="NZ_VLLB01000001.1"/>
</dbReference>
<sequence>MDGDEFINALDKARSGIRKLQVALGGCIVLAIVQACSIARQAGNERQYFLPPEISRPFWLAGAEASPEYFEDLGQFINGLPLNVTPDTVDAACRQYLKYVVARDRARYKGQCDVETARIKRDGVAQTFSVREMHTDAHRRRVVLDGVLTTLVNDKPFRAPQTYLIEFEYSDGRFYVSKHDKVTPHDPHTFKP</sequence>
<evidence type="ECO:0000313" key="1">
    <source>
        <dbReference type="EMBL" id="TWI69287.1"/>
    </source>
</evidence>
<dbReference type="OrthoDB" id="5362036at2"/>
<comment type="caution">
    <text evidence="1">The sequence shown here is derived from an EMBL/GenBank/DDBJ whole genome shotgun (WGS) entry which is preliminary data.</text>
</comment>
<accession>A0A562RJP9</accession>
<keyword evidence="2" id="KW-1185">Reference proteome</keyword>
<dbReference type="Proteomes" id="UP000318431">
    <property type="component" value="Unassembled WGS sequence"/>
</dbReference>
<proteinExistence type="predicted"/>
<organism evidence="1 2">
    <name type="scientific">Pseudoduganella lurida</name>
    <dbReference type="NCBI Taxonomy" id="1036180"/>
    <lineage>
        <taxon>Bacteria</taxon>
        <taxon>Pseudomonadati</taxon>
        <taxon>Pseudomonadota</taxon>
        <taxon>Betaproteobacteria</taxon>
        <taxon>Burkholderiales</taxon>
        <taxon>Oxalobacteraceae</taxon>
        <taxon>Telluria group</taxon>
        <taxon>Pseudoduganella</taxon>
    </lineage>
</organism>